<evidence type="ECO:0000313" key="1">
    <source>
        <dbReference type="EMBL" id="GHI39849.1"/>
    </source>
</evidence>
<keyword evidence="2" id="KW-1185">Reference proteome</keyword>
<dbReference type="RefSeq" id="WP_189971252.1">
    <property type="nucleotide sequence ID" value="NZ_BMUA01000045.1"/>
</dbReference>
<dbReference type="Gene3D" id="2.120.10.70">
    <property type="entry name" value="Fucose-specific lectin"/>
    <property type="match status" value="1"/>
</dbReference>
<accession>A0ABQ3QRH1</accession>
<comment type="caution">
    <text evidence="1">The sequence shown here is derived from an EMBL/GenBank/DDBJ whole genome shotgun (WGS) entry which is preliminary data.</text>
</comment>
<gene>
    <name evidence="1" type="ORF">Sviol_42570</name>
</gene>
<name>A0ABQ3QRH1_9ACTN</name>
<organism evidence="1 2">
    <name type="scientific">Streptomyces violascens</name>
    <dbReference type="NCBI Taxonomy" id="67381"/>
    <lineage>
        <taxon>Bacteria</taxon>
        <taxon>Bacillati</taxon>
        <taxon>Actinomycetota</taxon>
        <taxon>Actinomycetes</taxon>
        <taxon>Kitasatosporales</taxon>
        <taxon>Streptomycetaceae</taxon>
        <taxon>Streptomyces</taxon>
    </lineage>
</organism>
<dbReference type="Proteomes" id="UP001050808">
    <property type="component" value="Unassembled WGS sequence"/>
</dbReference>
<proteinExistence type="predicted"/>
<protein>
    <submittedName>
        <fullName evidence="1">Uncharacterized protein</fullName>
    </submittedName>
</protein>
<reference evidence="1" key="1">
    <citation type="submission" date="2024-05" db="EMBL/GenBank/DDBJ databases">
        <title>Whole genome shotgun sequence of Streptomyces violascens NBRC 12920.</title>
        <authorList>
            <person name="Komaki H."/>
            <person name="Tamura T."/>
        </authorList>
    </citation>
    <scope>NUCLEOTIDE SEQUENCE</scope>
    <source>
        <strain evidence="1">NBRC 12920</strain>
    </source>
</reference>
<dbReference type="EMBL" id="BNDY01000017">
    <property type="protein sequence ID" value="GHI39849.1"/>
    <property type="molecule type" value="Genomic_DNA"/>
</dbReference>
<dbReference type="SUPFAM" id="SSF89372">
    <property type="entry name" value="Fucose-specific lectin"/>
    <property type="match status" value="2"/>
</dbReference>
<evidence type="ECO:0000313" key="2">
    <source>
        <dbReference type="Proteomes" id="UP001050808"/>
    </source>
</evidence>
<sequence>MLLRGAARLDAGLELTDLERRLVDCVAPVLEPDEILDFGRVFAQESEAGHTRQVLPEVLTARGITEGYSEADLSKDLAALGDEVRAEANLNVVDVDGARQPDGSWDSAEFVEAMADYGFAVTLMVSSRQEPALASQLPRVNARLDFARFYCVRDTPESTKDEIYWAYGAANDAGTKRKNVTREYGSGVKGKWWTFDSGTTLFDGQVGTSLPVHIECWEADDSPNSWYNKLREALDTVNEKLAEIALHFRDNPAWHWDGSAGDIQTHLYFLTAFVAALIEWFRNDDDLVQARTIVFSRPALANLAARPEGTDFWNFNSSEGHFQLYIKLSTPNEQRLRHTASSNGTSWNESTMMAAANSLTGPALAEYSGKLYCVHRGSTSNENLYWTRFDGTSWNTDIGLGGHMSAHSPALAVYGNKLYCVHRGSGGNQELWVTSFDGTRWSSDTRLGGHMSAHGPALAVYGNKLYCVHRGAADTDLWVTFFDGTRWSSDTRISGQKSTHAPALAVYNGKLHCVYRGLNTENLWWCTFDGTRWSGSTQIGTSLSAAAPALAVFNNKLYCVHRGSTSNSNPKLYAIAFNGTSWGQDNVFGTTTGTTTDAPAAAGYQNKLHVVHRGGGLL</sequence>